<evidence type="ECO:0000313" key="1">
    <source>
        <dbReference type="EMBL" id="KIS03308.1"/>
    </source>
</evidence>
<evidence type="ECO:0000313" key="2">
    <source>
        <dbReference type="Proteomes" id="UP000032279"/>
    </source>
</evidence>
<dbReference type="Proteomes" id="UP000032279">
    <property type="component" value="Unassembled WGS sequence"/>
</dbReference>
<name>A0A0D0Y4U4_9LACO</name>
<dbReference type="RefSeq" id="WP_044010813.1">
    <property type="nucleotide sequence ID" value="NZ_AWTT01000023.1"/>
</dbReference>
<dbReference type="EMBL" id="AWTT01000023">
    <property type="protein sequence ID" value="KIS03308.1"/>
    <property type="molecule type" value="Genomic_DNA"/>
</dbReference>
<dbReference type="OrthoDB" id="2231884at2"/>
<reference evidence="1 2" key="1">
    <citation type="submission" date="2013-08" db="EMBL/GenBank/DDBJ databases">
        <title>Lactobacillus wasatchii sp. WDC04, a late gas producing bacteria isolated from aged chedder cheese.</title>
        <authorList>
            <person name="Oberg C.J."/>
            <person name="Culumber M."/>
            <person name="McMahon D.J."/>
            <person name="Broadbent J.R."/>
            <person name="Oberg T.S."/>
            <person name="Ortaki F."/>
        </authorList>
    </citation>
    <scope>NUCLEOTIDE SEQUENCE [LARGE SCALE GENOMIC DNA]</scope>
    <source>
        <strain evidence="1 2">WDC04</strain>
    </source>
</reference>
<dbReference type="Pfam" id="PF11311">
    <property type="entry name" value="DUF3114"/>
    <property type="match status" value="1"/>
</dbReference>
<dbReference type="InterPro" id="IPR021462">
    <property type="entry name" value="DUF3114"/>
</dbReference>
<protein>
    <submittedName>
        <fullName evidence="1">Uncharacterized protein</fullName>
    </submittedName>
</protein>
<comment type="caution">
    <text evidence="1">The sequence shown here is derived from an EMBL/GenBank/DDBJ whole genome shotgun (WGS) entry which is preliminary data.</text>
</comment>
<dbReference type="AlphaFoldDB" id="A0A0D0Y4U4"/>
<organism evidence="1 2">
    <name type="scientific">Paucilactobacillus wasatchensis</name>
    <dbReference type="NCBI Taxonomy" id="1335616"/>
    <lineage>
        <taxon>Bacteria</taxon>
        <taxon>Bacillati</taxon>
        <taxon>Bacillota</taxon>
        <taxon>Bacilli</taxon>
        <taxon>Lactobacillales</taxon>
        <taxon>Lactobacillaceae</taxon>
        <taxon>Paucilactobacillus</taxon>
    </lineage>
</organism>
<keyword evidence="2" id="KW-1185">Reference proteome</keyword>
<dbReference type="STRING" id="1335616.WDC_1065"/>
<proteinExistence type="predicted"/>
<dbReference type="PATRIC" id="fig|1335616.4.peg.1070"/>
<gene>
    <name evidence="1" type="ORF">WDC_1065</name>
</gene>
<accession>A0A0D0Y4U4</accession>
<sequence length="287" mass="33194">MKNQKQLIGSSSQTAELKQALKGDRITGDYQQLLQQMLLKLGGHFNECGDLKLLNNFAPELNPNSEFFTILAQIVQLAFPAGLASGTAETEQLRKMVHQLRYYLDVINVQYLRRKYPKAKNDWQRLIYYDLDCQLANHTISKAEPARLHNKIDLSLNIPVTPGWNIKRVYGFHVEFILNQNRDFMVLDVVNINYLQLGNIINCSSFNYANQNDQIHQKLDVHYDAPSTPLFTAKDPWWRALLTSYTRSPAKGSQINAVRELKRQVSFDIERKVALIFKRTYKKKFGD</sequence>